<name>A0A2H0RKE4_9BACT</name>
<evidence type="ECO:0000313" key="9">
    <source>
        <dbReference type="Proteomes" id="UP000230833"/>
    </source>
</evidence>
<keyword evidence="3" id="KW-0540">Nuclease</keyword>
<evidence type="ECO:0000256" key="2">
    <source>
        <dbReference type="ARBA" id="ARBA00022649"/>
    </source>
</evidence>
<keyword evidence="5" id="KW-0378">Hydrolase</keyword>
<keyword evidence="7" id="KW-0346">Stress response</keyword>
<evidence type="ECO:0000256" key="7">
    <source>
        <dbReference type="ARBA" id="ARBA00023016"/>
    </source>
</evidence>
<protein>
    <recommendedName>
        <fullName evidence="10">Addiction module toxin, HicA family</fullName>
    </recommendedName>
</protein>
<organism evidence="8 9">
    <name type="scientific">Candidatus Vogelbacteria bacterium CG10_big_fil_rev_8_21_14_0_10_45_14</name>
    <dbReference type="NCBI Taxonomy" id="1975042"/>
    <lineage>
        <taxon>Bacteria</taxon>
        <taxon>Candidatus Vogeliibacteriota</taxon>
    </lineage>
</organism>
<evidence type="ECO:0008006" key="10">
    <source>
        <dbReference type="Google" id="ProtNLM"/>
    </source>
</evidence>
<keyword evidence="2" id="KW-1277">Toxin-antitoxin system</keyword>
<dbReference type="AlphaFoldDB" id="A0A2H0RKE4"/>
<evidence type="ECO:0000256" key="6">
    <source>
        <dbReference type="ARBA" id="ARBA00022884"/>
    </source>
</evidence>
<accession>A0A2H0RKE4</accession>
<reference evidence="8 9" key="1">
    <citation type="submission" date="2017-09" db="EMBL/GenBank/DDBJ databases">
        <title>Depth-based differentiation of microbial function through sediment-hosted aquifers and enrichment of novel symbionts in the deep terrestrial subsurface.</title>
        <authorList>
            <person name="Probst A.J."/>
            <person name="Ladd B."/>
            <person name="Jarett J.K."/>
            <person name="Geller-Mcgrath D.E."/>
            <person name="Sieber C.M."/>
            <person name="Emerson J.B."/>
            <person name="Anantharaman K."/>
            <person name="Thomas B.C."/>
            <person name="Malmstrom R."/>
            <person name="Stieglmeier M."/>
            <person name="Klingl A."/>
            <person name="Woyke T."/>
            <person name="Ryan C.M."/>
            <person name="Banfield J.F."/>
        </authorList>
    </citation>
    <scope>NUCLEOTIDE SEQUENCE [LARGE SCALE GENOMIC DNA]</scope>
    <source>
        <strain evidence="8">CG10_big_fil_rev_8_21_14_0_10_45_14</strain>
    </source>
</reference>
<evidence type="ECO:0000313" key="8">
    <source>
        <dbReference type="EMBL" id="PIR46930.1"/>
    </source>
</evidence>
<dbReference type="InterPro" id="IPR038570">
    <property type="entry name" value="HicA_sf"/>
</dbReference>
<gene>
    <name evidence="8" type="ORF">COV07_01700</name>
</gene>
<dbReference type="GO" id="GO:0016787">
    <property type="term" value="F:hydrolase activity"/>
    <property type="evidence" value="ECO:0007669"/>
    <property type="project" value="UniProtKB-KW"/>
</dbReference>
<dbReference type="SUPFAM" id="SSF54786">
    <property type="entry name" value="YcfA/nrd intein domain"/>
    <property type="match status" value="1"/>
</dbReference>
<dbReference type="GO" id="GO:0003729">
    <property type="term" value="F:mRNA binding"/>
    <property type="evidence" value="ECO:0007669"/>
    <property type="project" value="InterPro"/>
</dbReference>
<dbReference type="GO" id="GO:0004519">
    <property type="term" value="F:endonuclease activity"/>
    <property type="evidence" value="ECO:0007669"/>
    <property type="project" value="UniProtKB-KW"/>
</dbReference>
<keyword evidence="6" id="KW-0694">RNA-binding</keyword>
<comment type="similarity">
    <text evidence="1">Belongs to the HicA mRNA interferase family.</text>
</comment>
<evidence type="ECO:0000256" key="3">
    <source>
        <dbReference type="ARBA" id="ARBA00022722"/>
    </source>
</evidence>
<dbReference type="InterPro" id="IPR012933">
    <property type="entry name" value="HicA_mRNA_interferase"/>
</dbReference>
<dbReference type="Gene3D" id="3.30.920.30">
    <property type="entry name" value="Hypothetical protein"/>
    <property type="match status" value="1"/>
</dbReference>
<evidence type="ECO:0000256" key="5">
    <source>
        <dbReference type="ARBA" id="ARBA00022801"/>
    </source>
</evidence>
<dbReference type="Pfam" id="PF07927">
    <property type="entry name" value="HicA_toxin"/>
    <property type="match status" value="1"/>
</dbReference>
<evidence type="ECO:0000256" key="1">
    <source>
        <dbReference type="ARBA" id="ARBA00006620"/>
    </source>
</evidence>
<keyword evidence="4" id="KW-0255">Endonuclease</keyword>
<comment type="caution">
    <text evidence="8">The sequence shown here is derived from an EMBL/GenBank/DDBJ whole genome shotgun (WGS) entry which is preliminary data.</text>
</comment>
<sequence length="76" mass="8521">MPKLPALKPKQAIRILIRLGFVEKRQKGSHKIFENSAGTVFVVAVHGSKELRSGITHELRQVSDISDGEFLKLLKK</sequence>
<evidence type="ECO:0000256" key="4">
    <source>
        <dbReference type="ARBA" id="ARBA00022759"/>
    </source>
</evidence>
<proteinExistence type="inferred from homology"/>
<dbReference type="Proteomes" id="UP000230833">
    <property type="component" value="Unassembled WGS sequence"/>
</dbReference>
<dbReference type="EMBL" id="PCYL01000020">
    <property type="protein sequence ID" value="PIR46930.1"/>
    <property type="molecule type" value="Genomic_DNA"/>
</dbReference>